<evidence type="ECO:0000313" key="2">
    <source>
        <dbReference type="Proteomes" id="UP000189229"/>
    </source>
</evidence>
<comment type="caution">
    <text evidence="1">The sequence shown here is derived from an EMBL/GenBank/DDBJ whole genome shotgun (WGS) entry which is preliminary data.</text>
</comment>
<proteinExistence type="predicted"/>
<dbReference type="EMBL" id="MVBM01000009">
    <property type="protein sequence ID" value="OOK66359.1"/>
    <property type="molecule type" value="Genomic_DNA"/>
</dbReference>
<protein>
    <submittedName>
        <fullName evidence="1">Uncharacterized protein</fullName>
    </submittedName>
</protein>
<sequence>MPGGPRFAHLNLRIQSDHETGRWLVRWCDGWVWRLLGPPEMGGTRALKQVSG</sequence>
<gene>
    <name evidence="1" type="ORF">BZL30_8227</name>
</gene>
<evidence type="ECO:0000313" key="1">
    <source>
        <dbReference type="EMBL" id="OOK66359.1"/>
    </source>
</evidence>
<name>A0A1V3WHB6_MYCKA</name>
<reference evidence="1 2" key="1">
    <citation type="submission" date="2017-02" db="EMBL/GenBank/DDBJ databases">
        <title>Complete genome sequences of Mycobacterium kansasii strains isolated from rhesus macaques.</title>
        <authorList>
            <person name="Panda A."/>
            <person name="Nagaraj S."/>
            <person name="Zhao X."/>
            <person name="Tettelin H."/>
            <person name="Detolla L.J."/>
        </authorList>
    </citation>
    <scope>NUCLEOTIDE SEQUENCE [LARGE SCALE GENOMIC DNA]</scope>
    <source>
        <strain evidence="1 2">11-3813</strain>
    </source>
</reference>
<accession>A0A1V3WHB6</accession>
<dbReference type="AlphaFoldDB" id="A0A1V3WHB6"/>
<dbReference type="Proteomes" id="UP000189229">
    <property type="component" value="Unassembled WGS sequence"/>
</dbReference>
<organism evidence="1 2">
    <name type="scientific">Mycobacterium kansasii</name>
    <dbReference type="NCBI Taxonomy" id="1768"/>
    <lineage>
        <taxon>Bacteria</taxon>
        <taxon>Bacillati</taxon>
        <taxon>Actinomycetota</taxon>
        <taxon>Actinomycetes</taxon>
        <taxon>Mycobacteriales</taxon>
        <taxon>Mycobacteriaceae</taxon>
        <taxon>Mycobacterium</taxon>
    </lineage>
</organism>